<dbReference type="OrthoDB" id="2449751at2759"/>
<keyword evidence="3" id="KW-1185">Reference proteome</keyword>
<name>A0A9P6Q2W9_9FUNG</name>
<organism evidence="2 3">
    <name type="scientific">Actinomortierella ambigua</name>
    <dbReference type="NCBI Taxonomy" id="1343610"/>
    <lineage>
        <taxon>Eukaryota</taxon>
        <taxon>Fungi</taxon>
        <taxon>Fungi incertae sedis</taxon>
        <taxon>Mucoromycota</taxon>
        <taxon>Mortierellomycotina</taxon>
        <taxon>Mortierellomycetes</taxon>
        <taxon>Mortierellales</taxon>
        <taxon>Mortierellaceae</taxon>
        <taxon>Actinomortierella</taxon>
    </lineage>
</organism>
<dbReference type="Pfam" id="PF05699">
    <property type="entry name" value="Dimer_Tnp_hAT"/>
    <property type="match status" value="1"/>
</dbReference>
<dbReference type="EMBL" id="JAAAJB010000317">
    <property type="protein sequence ID" value="KAG0258626.1"/>
    <property type="molecule type" value="Genomic_DNA"/>
</dbReference>
<evidence type="ECO:0000259" key="1">
    <source>
        <dbReference type="Pfam" id="PF05699"/>
    </source>
</evidence>
<dbReference type="AlphaFoldDB" id="A0A9P6Q2W9"/>
<reference evidence="2" key="1">
    <citation type="journal article" date="2020" name="Fungal Divers.">
        <title>Resolving the Mortierellaceae phylogeny through synthesis of multi-gene phylogenetics and phylogenomics.</title>
        <authorList>
            <person name="Vandepol N."/>
            <person name="Liber J."/>
            <person name="Desiro A."/>
            <person name="Na H."/>
            <person name="Kennedy M."/>
            <person name="Barry K."/>
            <person name="Grigoriev I.V."/>
            <person name="Miller A.N."/>
            <person name="O'Donnell K."/>
            <person name="Stajich J.E."/>
            <person name="Bonito G."/>
        </authorList>
    </citation>
    <scope>NUCLEOTIDE SEQUENCE</scope>
    <source>
        <strain evidence="2">BC1065</strain>
    </source>
</reference>
<dbReference type="InterPro" id="IPR012337">
    <property type="entry name" value="RNaseH-like_sf"/>
</dbReference>
<dbReference type="InterPro" id="IPR008906">
    <property type="entry name" value="HATC_C_dom"/>
</dbReference>
<sequence>MTPSSHEFDRCNKWARGLNGKGGFARELLESAVVIASKDQGDEHRDAARAAVRGVWAHYKPTSEAVEPQSNVAEHMRRHEDYDSEDDMNSQLLDLVSASGRMKKRRIADQLDSFVEGDRVAIAPLDYWKSGDDEYKDIRRMARDYFCIPATSAPSERAFTNSRFYSLY</sequence>
<evidence type="ECO:0000313" key="3">
    <source>
        <dbReference type="Proteomes" id="UP000807716"/>
    </source>
</evidence>
<gene>
    <name evidence="2" type="ORF">DFQ27_004536</name>
</gene>
<protein>
    <recommendedName>
        <fullName evidence="1">HAT C-terminal dimerisation domain-containing protein</fullName>
    </recommendedName>
</protein>
<dbReference type="SUPFAM" id="SSF53098">
    <property type="entry name" value="Ribonuclease H-like"/>
    <property type="match status" value="1"/>
</dbReference>
<feature type="domain" description="HAT C-terminal dimerisation" evidence="1">
    <location>
        <begin position="121"/>
        <end position="162"/>
    </location>
</feature>
<dbReference type="GO" id="GO:0046983">
    <property type="term" value="F:protein dimerization activity"/>
    <property type="evidence" value="ECO:0007669"/>
    <property type="project" value="InterPro"/>
</dbReference>
<evidence type="ECO:0000313" key="2">
    <source>
        <dbReference type="EMBL" id="KAG0258626.1"/>
    </source>
</evidence>
<comment type="caution">
    <text evidence="2">The sequence shown here is derived from an EMBL/GenBank/DDBJ whole genome shotgun (WGS) entry which is preliminary data.</text>
</comment>
<accession>A0A9P6Q2W9</accession>
<proteinExistence type="predicted"/>
<dbReference type="Proteomes" id="UP000807716">
    <property type="component" value="Unassembled WGS sequence"/>
</dbReference>